<dbReference type="InterPro" id="IPR000998">
    <property type="entry name" value="MAM_dom"/>
</dbReference>
<protein>
    <recommendedName>
        <fullName evidence="1">MAM domain-containing protein</fullName>
    </recommendedName>
</protein>
<reference evidence="2 3" key="1">
    <citation type="submission" date="2020-06" db="EMBL/GenBank/DDBJ databases">
        <authorList>
            <person name="Li R."/>
            <person name="Bekaert M."/>
        </authorList>
    </citation>
    <scope>NUCLEOTIDE SEQUENCE [LARGE SCALE GENOMIC DNA]</scope>
    <source>
        <strain evidence="3">wild</strain>
    </source>
</reference>
<dbReference type="Gene3D" id="2.60.120.200">
    <property type="match status" value="1"/>
</dbReference>
<dbReference type="Proteomes" id="UP000507470">
    <property type="component" value="Unassembled WGS sequence"/>
</dbReference>
<keyword evidence="3" id="KW-1185">Reference proteome</keyword>
<evidence type="ECO:0000313" key="3">
    <source>
        <dbReference type="Proteomes" id="UP000507470"/>
    </source>
</evidence>
<accession>A0A6J8CVT0</accession>
<feature type="domain" description="MAM" evidence="1">
    <location>
        <begin position="38"/>
        <end position="148"/>
    </location>
</feature>
<dbReference type="InterPro" id="IPR013320">
    <property type="entry name" value="ConA-like_dom_sf"/>
</dbReference>
<name>A0A6J8CVT0_MYTCO</name>
<dbReference type="OrthoDB" id="10534937at2759"/>
<dbReference type="AlphaFoldDB" id="A0A6J8CVT0"/>
<dbReference type="SUPFAM" id="SSF49899">
    <property type="entry name" value="Concanavalin A-like lectins/glucanases"/>
    <property type="match status" value="1"/>
</dbReference>
<proteinExistence type="predicted"/>
<dbReference type="PANTHER" id="PTHR23282:SF101">
    <property type="entry name" value="MAM DOMAIN-CONTAINING PROTEIN"/>
    <property type="match status" value="1"/>
</dbReference>
<dbReference type="PANTHER" id="PTHR23282">
    <property type="entry name" value="APICAL ENDOSOMAL GLYCOPROTEIN PRECURSOR"/>
    <property type="match status" value="1"/>
</dbReference>
<dbReference type="Pfam" id="PF00629">
    <property type="entry name" value="MAM"/>
    <property type="match status" value="1"/>
</dbReference>
<sequence>MAVNVSKTKATCIGSKQKLSVTSNENINLAINGQQIKESTCEKVLAFYIYTTEISQDDNATIAFLESETFNTAATSSGKICFTFWYHMFGIHVQNLTVTVGGSQKFEKIGNQSQEWHCGVIDVTDQSGKIAFSAYRSELPYSVIALDYFQIV</sequence>
<organism evidence="2 3">
    <name type="scientific">Mytilus coruscus</name>
    <name type="common">Sea mussel</name>
    <dbReference type="NCBI Taxonomy" id="42192"/>
    <lineage>
        <taxon>Eukaryota</taxon>
        <taxon>Metazoa</taxon>
        <taxon>Spiralia</taxon>
        <taxon>Lophotrochozoa</taxon>
        <taxon>Mollusca</taxon>
        <taxon>Bivalvia</taxon>
        <taxon>Autobranchia</taxon>
        <taxon>Pteriomorphia</taxon>
        <taxon>Mytilida</taxon>
        <taxon>Mytiloidea</taxon>
        <taxon>Mytilidae</taxon>
        <taxon>Mytilinae</taxon>
        <taxon>Mytilus</taxon>
    </lineage>
</organism>
<dbReference type="GO" id="GO:0016020">
    <property type="term" value="C:membrane"/>
    <property type="evidence" value="ECO:0007669"/>
    <property type="project" value="InterPro"/>
</dbReference>
<dbReference type="InterPro" id="IPR051560">
    <property type="entry name" value="MAM_domain-containing"/>
</dbReference>
<gene>
    <name evidence="2" type="ORF">MCOR_33397</name>
</gene>
<evidence type="ECO:0000313" key="2">
    <source>
        <dbReference type="EMBL" id="CAC5399104.1"/>
    </source>
</evidence>
<evidence type="ECO:0000259" key="1">
    <source>
        <dbReference type="Pfam" id="PF00629"/>
    </source>
</evidence>
<dbReference type="EMBL" id="CACVKT020005972">
    <property type="protein sequence ID" value="CAC5399104.1"/>
    <property type="molecule type" value="Genomic_DNA"/>
</dbReference>